<dbReference type="Pfam" id="PF13966">
    <property type="entry name" value="zf-RVT"/>
    <property type="match status" value="1"/>
</dbReference>
<evidence type="ECO:0000259" key="1">
    <source>
        <dbReference type="Pfam" id="PF13966"/>
    </source>
</evidence>
<evidence type="ECO:0000313" key="2">
    <source>
        <dbReference type="EMBL" id="KAF3510890.1"/>
    </source>
</evidence>
<dbReference type="Proteomes" id="UP000712600">
    <property type="component" value="Unassembled WGS sequence"/>
</dbReference>
<accession>A0A8S9P6L9</accession>
<name>A0A8S9P6L9_BRACR</name>
<dbReference type="InterPro" id="IPR026960">
    <property type="entry name" value="RVT-Znf"/>
</dbReference>
<dbReference type="AlphaFoldDB" id="A0A8S9P6L9"/>
<comment type="caution">
    <text evidence="2">The sequence shown here is derived from an EMBL/GenBank/DDBJ whole genome shotgun (WGS) entry which is preliminary data.</text>
</comment>
<feature type="domain" description="Reverse transcriptase zinc-binding" evidence="1">
    <location>
        <begin position="106"/>
        <end position="188"/>
    </location>
</feature>
<protein>
    <recommendedName>
        <fullName evidence="1">Reverse transcriptase zinc-binding domain-containing protein</fullName>
    </recommendedName>
</protein>
<evidence type="ECO:0000313" key="3">
    <source>
        <dbReference type="Proteomes" id="UP000712600"/>
    </source>
</evidence>
<sequence>MHTLAFQFIRVEVGNGARAFFWHDDWLRIGRLIDVTGATGTRYLGILCSARVCDAVRQNQWSIRGQRSRHFQELQAKIRAEPVPDPQMKDDKFLWKHDTDDYKEYFSSARTWEQIRCKKEAVNGSDGVWFKQGIPRCTFIVWLAIQNRLPTGDRKRQWGIMQGCILCGDRDETRDHLFFACPYFYTIWDRVAGRLIGRRINPDWSDMLRLVCLGAYSLLDQILIQLLFQVIIYHVWRERNLRRHQQGIKGTDQLVCMVNKVVKNRITSLGYKGHHRLEGLMRRWFEVFG</sequence>
<organism evidence="2 3">
    <name type="scientific">Brassica cretica</name>
    <name type="common">Mustard</name>
    <dbReference type="NCBI Taxonomy" id="69181"/>
    <lineage>
        <taxon>Eukaryota</taxon>
        <taxon>Viridiplantae</taxon>
        <taxon>Streptophyta</taxon>
        <taxon>Embryophyta</taxon>
        <taxon>Tracheophyta</taxon>
        <taxon>Spermatophyta</taxon>
        <taxon>Magnoliopsida</taxon>
        <taxon>eudicotyledons</taxon>
        <taxon>Gunneridae</taxon>
        <taxon>Pentapetalae</taxon>
        <taxon>rosids</taxon>
        <taxon>malvids</taxon>
        <taxon>Brassicales</taxon>
        <taxon>Brassicaceae</taxon>
        <taxon>Brassiceae</taxon>
        <taxon>Brassica</taxon>
    </lineage>
</organism>
<dbReference type="PANTHER" id="PTHR33116">
    <property type="entry name" value="REVERSE TRANSCRIPTASE ZINC-BINDING DOMAIN-CONTAINING PROTEIN-RELATED-RELATED"/>
    <property type="match status" value="1"/>
</dbReference>
<reference evidence="2" key="1">
    <citation type="submission" date="2019-12" db="EMBL/GenBank/DDBJ databases">
        <title>Genome sequencing and annotation of Brassica cretica.</title>
        <authorList>
            <person name="Studholme D.J."/>
            <person name="Sarris P."/>
        </authorList>
    </citation>
    <scope>NUCLEOTIDE SEQUENCE</scope>
    <source>
        <strain evidence="2">PFS-109/04</strain>
        <tissue evidence="2">Leaf</tissue>
    </source>
</reference>
<gene>
    <name evidence="2" type="ORF">F2Q69_00005466</name>
</gene>
<dbReference type="EMBL" id="QGKX02001521">
    <property type="protein sequence ID" value="KAF3510890.1"/>
    <property type="molecule type" value="Genomic_DNA"/>
</dbReference>
<dbReference type="PANTHER" id="PTHR33116:SF66">
    <property type="entry name" value="REVERSE TRANSCRIPTASE ZINC-BINDING DOMAIN-CONTAINING PROTEIN"/>
    <property type="match status" value="1"/>
</dbReference>
<proteinExistence type="predicted"/>